<reference evidence="2 3" key="1">
    <citation type="journal article" date="2012" name="Genome Biol.">
        <title>Genome and low-iron response of an oceanic diatom adapted to chronic iron limitation.</title>
        <authorList>
            <person name="Lommer M."/>
            <person name="Specht M."/>
            <person name="Roy A.S."/>
            <person name="Kraemer L."/>
            <person name="Andreson R."/>
            <person name="Gutowska M.A."/>
            <person name="Wolf J."/>
            <person name="Bergner S.V."/>
            <person name="Schilhabel M.B."/>
            <person name="Klostermeier U.C."/>
            <person name="Beiko R.G."/>
            <person name="Rosenstiel P."/>
            <person name="Hippler M."/>
            <person name="Laroche J."/>
        </authorList>
    </citation>
    <scope>NUCLEOTIDE SEQUENCE [LARGE SCALE GENOMIC DNA]</scope>
    <source>
        <strain evidence="2 3">CCMP1005</strain>
    </source>
</reference>
<dbReference type="SUPFAM" id="SSF54695">
    <property type="entry name" value="POZ domain"/>
    <property type="match status" value="1"/>
</dbReference>
<proteinExistence type="predicted"/>
<organism evidence="2 3">
    <name type="scientific">Thalassiosira oceanica</name>
    <name type="common">Marine diatom</name>
    <dbReference type="NCBI Taxonomy" id="159749"/>
    <lineage>
        <taxon>Eukaryota</taxon>
        <taxon>Sar</taxon>
        <taxon>Stramenopiles</taxon>
        <taxon>Ochrophyta</taxon>
        <taxon>Bacillariophyta</taxon>
        <taxon>Coscinodiscophyceae</taxon>
        <taxon>Thalassiosirophycidae</taxon>
        <taxon>Thalassiosirales</taxon>
        <taxon>Thalassiosiraceae</taxon>
        <taxon>Thalassiosira</taxon>
    </lineage>
</organism>
<evidence type="ECO:0000313" key="3">
    <source>
        <dbReference type="Proteomes" id="UP000266841"/>
    </source>
</evidence>
<dbReference type="Proteomes" id="UP000266841">
    <property type="component" value="Unassembled WGS sequence"/>
</dbReference>
<sequence>MATPDAQATIKFNAGGRLFETSRSLFDQHEETMLGRLISETWLEDSTKPIFIDRDGDIFAQVLNFLRYGSVTLPSRIPKDMFLRDLDFFGISYENGTVVGETEKFPLRVKEIFDERAQLDSRIARLELQQGLMALASLCCAAFVRGRKQVSIDHQKDPDLFDAVCELEIPETKEMFQNELSQYGLTFKTRSASGKCIFFYASK</sequence>
<dbReference type="PROSITE" id="PS50097">
    <property type="entry name" value="BTB"/>
    <property type="match status" value="1"/>
</dbReference>
<dbReference type="Gene3D" id="3.30.710.10">
    <property type="entry name" value="Potassium Channel Kv1.1, Chain A"/>
    <property type="match status" value="1"/>
</dbReference>
<dbReference type="OrthoDB" id="45549at2759"/>
<dbReference type="PANTHER" id="PTHR14499:SF136">
    <property type="entry name" value="GH08630P"/>
    <property type="match status" value="1"/>
</dbReference>
<gene>
    <name evidence="2" type="ORF">THAOC_30353</name>
</gene>
<dbReference type="InterPro" id="IPR003131">
    <property type="entry name" value="T1-type_BTB"/>
</dbReference>
<dbReference type="EMBL" id="AGNL01043331">
    <property type="protein sequence ID" value="EJK50613.1"/>
    <property type="molecule type" value="Genomic_DNA"/>
</dbReference>
<dbReference type="Pfam" id="PF02214">
    <property type="entry name" value="BTB_2"/>
    <property type="match status" value="1"/>
</dbReference>
<keyword evidence="3" id="KW-1185">Reference proteome</keyword>
<comment type="caution">
    <text evidence="2">The sequence shown here is derived from an EMBL/GenBank/DDBJ whole genome shotgun (WGS) entry which is preliminary data.</text>
</comment>
<protein>
    <recommendedName>
        <fullName evidence="1">BTB domain-containing protein</fullName>
    </recommendedName>
</protein>
<accession>K0RAD3</accession>
<dbReference type="InterPro" id="IPR011333">
    <property type="entry name" value="SKP1/BTB/POZ_sf"/>
</dbReference>
<dbReference type="InterPro" id="IPR000210">
    <property type="entry name" value="BTB/POZ_dom"/>
</dbReference>
<evidence type="ECO:0000313" key="2">
    <source>
        <dbReference type="EMBL" id="EJK50613.1"/>
    </source>
</evidence>
<dbReference type="eggNOG" id="KOG2714">
    <property type="taxonomic scope" value="Eukaryota"/>
</dbReference>
<name>K0RAD3_THAOC</name>
<dbReference type="PANTHER" id="PTHR14499">
    <property type="entry name" value="POTASSIUM CHANNEL TETRAMERIZATION DOMAIN-CONTAINING"/>
    <property type="match status" value="1"/>
</dbReference>
<dbReference type="CDD" id="cd18316">
    <property type="entry name" value="BTB_POZ_KCTD-like"/>
    <property type="match status" value="1"/>
</dbReference>
<evidence type="ECO:0000259" key="1">
    <source>
        <dbReference type="PROSITE" id="PS50097"/>
    </source>
</evidence>
<dbReference type="AlphaFoldDB" id="K0RAD3"/>
<dbReference type="GO" id="GO:0051260">
    <property type="term" value="P:protein homooligomerization"/>
    <property type="evidence" value="ECO:0007669"/>
    <property type="project" value="InterPro"/>
</dbReference>
<feature type="domain" description="BTB" evidence="1">
    <location>
        <begin position="6"/>
        <end position="75"/>
    </location>
</feature>